<dbReference type="SUPFAM" id="SSF52540">
    <property type="entry name" value="P-loop containing nucleoside triphosphate hydrolases"/>
    <property type="match status" value="1"/>
</dbReference>
<dbReference type="PIRSF" id="PIRSF037677">
    <property type="entry name" value="DNA_mis_repair_Msh6"/>
    <property type="match status" value="1"/>
</dbReference>
<evidence type="ECO:0000256" key="5">
    <source>
        <dbReference type="ARBA" id="ARBA00023125"/>
    </source>
</evidence>
<dbReference type="SMART" id="SM00533">
    <property type="entry name" value="MUTSd"/>
    <property type="match status" value="1"/>
</dbReference>
<dbReference type="Pfam" id="PF01624">
    <property type="entry name" value="MutS_I"/>
    <property type="match status" value="1"/>
</dbReference>
<keyword evidence="4" id="KW-0067">ATP-binding</keyword>
<dbReference type="HAMAP" id="MF_00096">
    <property type="entry name" value="MutS"/>
    <property type="match status" value="1"/>
</dbReference>
<dbReference type="InterPro" id="IPR000432">
    <property type="entry name" value="DNA_mismatch_repair_MutS_C"/>
</dbReference>
<keyword evidence="3" id="KW-0227">DNA damage</keyword>
<reference evidence="9" key="1">
    <citation type="journal article" date="2015" name="Proc. Natl. Acad. Sci. U.S.A.">
        <title>Networks of energetic and metabolic interactions define dynamics in microbial communities.</title>
        <authorList>
            <person name="Embree M."/>
            <person name="Liu J.K."/>
            <person name="Al-Bassam M.M."/>
            <person name="Zengler K."/>
        </authorList>
    </citation>
    <scope>NUCLEOTIDE SEQUENCE</scope>
</reference>
<dbReference type="FunFam" id="3.40.1170.10:FF:000001">
    <property type="entry name" value="DNA mismatch repair protein MutS"/>
    <property type="match status" value="1"/>
</dbReference>
<dbReference type="PANTHER" id="PTHR11361">
    <property type="entry name" value="DNA MISMATCH REPAIR PROTEIN MUTS FAMILY MEMBER"/>
    <property type="match status" value="1"/>
</dbReference>
<dbReference type="Gene3D" id="1.10.1420.10">
    <property type="match status" value="2"/>
</dbReference>
<dbReference type="InterPro" id="IPR017261">
    <property type="entry name" value="DNA_mismatch_repair_MutS/MSH"/>
</dbReference>
<dbReference type="PANTHER" id="PTHR11361:SF34">
    <property type="entry name" value="DNA MISMATCH REPAIR PROTEIN MSH1, MITOCHONDRIAL"/>
    <property type="match status" value="1"/>
</dbReference>
<dbReference type="AlphaFoldDB" id="A0A0W8FR62"/>
<dbReference type="EMBL" id="LNQE01000909">
    <property type="protein sequence ID" value="KUG23402.1"/>
    <property type="molecule type" value="Genomic_DNA"/>
</dbReference>
<dbReference type="InterPro" id="IPR007695">
    <property type="entry name" value="DNA_mismatch_repair_MutS-lik_N"/>
</dbReference>
<gene>
    <name evidence="9" type="ORF">ASZ90_006844</name>
</gene>
<dbReference type="GO" id="GO:0006298">
    <property type="term" value="P:mismatch repair"/>
    <property type="evidence" value="ECO:0007669"/>
    <property type="project" value="InterPro"/>
</dbReference>
<dbReference type="Pfam" id="PF05188">
    <property type="entry name" value="MutS_II"/>
    <property type="match status" value="1"/>
</dbReference>
<dbReference type="InterPro" id="IPR007696">
    <property type="entry name" value="DNA_mismatch_repair_MutS_core"/>
</dbReference>
<keyword evidence="2" id="KW-0547">Nucleotide-binding</keyword>
<evidence type="ECO:0000256" key="2">
    <source>
        <dbReference type="ARBA" id="ARBA00022741"/>
    </source>
</evidence>
<dbReference type="InterPro" id="IPR036187">
    <property type="entry name" value="DNA_mismatch_repair_MutS_sf"/>
</dbReference>
<dbReference type="Gene3D" id="3.40.1170.10">
    <property type="entry name" value="DNA repair protein MutS, domain I"/>
    <property type="match status" value="1"/>
</dbReference>
<dbReference type="SUPFAM" id="SSF53150">
    <property type="entry name" value="DNA repair protein MutS, domain II"/>
    <property type="match status" value="1"/>
</dbReference>
<comment type="caution">
    <text evidence="9">The sequence shown here is derived from an EMBL/GenBank/DDBJ whole genome shotgun (WGS) entry which is preliminary data.</text>
</comment>
<evidence type="ECO:0000256" key="6">
    <source>
        <dbReference type="ARBA" id="ARBA00023204"/>
    </source>
</evidence>
<sequence>MAVDATLDLTPAMKQYVKIKENHPDCILLYRMGDFYEMFFEDAVTAAPVLEITLTSRNKGKEDSVPLCGFPYHAASAYITKLVEKGFKVAVCEQVEDPKKAKGIVKREVIRVITPGLVLDEENLAAGENNYLACLCVNKDALGLAFLDISTGEFQISEFADREFFFIAIAGLDFKELLLPQNFPDKILLKMLETQMPSLKINYLEEDCFQVTYAEDILNQNFSAEVLDSSKIKEYTAAMKASGAILSYVNQTQKINPRHIKEIKWYSTEKFLLLDDTARRNLEIFTTIQNNSKAGSLFSLFNETLTPMGTRRLRWWMNYPLVEVEGIKTRLAAVAEIKDDHILRSKLRKVLSRVYDMERLAGRVSLRVANPRDLVALKVSLLAIPELKSMLNDCTSPAVAAIRSRFTEMSAVVELISRAIIDDPPQKTQDGGFIAAGYDGELDKLRSISRDGKKWIAAMEAEERKKTGINSLKIGFNSVFGYYIEVTKANAALVPDSYIRKQTLVNAERYINQELKEFEQTVLNAEEKIREKEQELFIALRDSLDRYIADIQNNSNLVAELDGLSALAEVAEKYHYTCPEINDDDTIEIKDGRHPVVEAALTKEGFVPNDCLMDLQRNKLLIITGPNMAGKSTYIRQIALIVLLAQMGSFVPAGSAKIGVVDKIFTRIGASDSLIKGQSTFMVEMTETAEILKNATTRSLVVIDEVGRGTSTFDGLSIAWAVAEYIHDFQGRGVRALFATHYHQLTDLTVTKSGAKNYNIAVKEWGEKIIFLRKIMEGGTSRSYGIEVARIAGVPKEVIDRAKEILRNLEKGEFDEIGMPRIVRGTREGKTANPQLNLFSRKESAIARENKNEEIVTELKIIDIHSMSPLEALNKLDELKNKISD</sequence>
<keyword evidence="5" id="KW-0238">DNA-binding</keyword>
<evidence type="ECO:0000256" key="1">
    <source>
        <dbReference type="ARBA" id="ARBA00006271"/>
    </source>
</evidence>
<dbReference type="NCBIfam" id="NF003810">
    <property type="entry name" value="PRK05399.1"/>
    <property type="match status" value="1"/>
</dbReference>
<dbReference type="SUPFAM" id="SSF55271">
    <property type="entry name" value="DNA repair protein MutS, domain I"/>
    <property type="match status" value="1"/>
</dbReference>
<dbReference type="Gene3D" id="3.40.50.300">
    <property type="entry name" value="P-loop containing nucleotide triphosphate hydrolases"/>
    <property type="match status" value="1"/>
</dbReference>
<dbReference type="GO" id="GO:0030983">
    <property type="term" value="F:mismatched DNA binding"/>
    <property type="evidence" value="ECO:0007669"/>
    <property type="project" value="InterPro"/>
</dbReference>
<dbReference type="InterPro" id="IPR005748">
    <property type="entry name" value="DNA_mismatch_repair_MutS"/>
</dbReference>
<name>A0A0W8FR62_9ZZZZ</name>
<dbReference type="FunFam" id="3.40.50.300:FF:000870">
    <property type="entry name" value="MutS protein homolog 4"/>
    <property type="match status" value="1"/>
</dbReference>
<proteinExistence type="inferred from homology"/>
<evidence type="ECO:0000256" key="3">
    <source>
        <dbReference type="ARBA" id="ARBA00022763"/>
    </source>
</evidence>
<dbReference type="PROSITE" id="PS00486">
    <property type="entry name" value="DNA_MISMATCH_REPAIR_2"/>
    <property type="match status" value="1"/>
</dbReference>
<feature type="domain" description="DNA mismatch repair proteins mutS family" evidence="8">
    <location>
        <begin position="699"/>
        <end position="715"/>
    </location>
</feature>
<evidence type="ECO:0000256" key="4">
    <source>
        <dbReference type="ARBA" id="ARBA00022840"/>
    </source>
</evidence>
<dbReference type="Pfam" id="PF05192">
    <property type="entry name" value="MutS_III"/>
    <property type="match status" value="1"/>
</dbReference>
<organism evidence="9">
    <name type="scientific">hydrocarbon metagenome</name>
    <dbReference type="NCBI Taxonomy" id="938273"/>
    <lineage>
        <taxon>unclassified sequences</taxon>
        <taxon>metagenomes</taxon>
        <taxon>ecological metagenomes</taxon>
    </lineage>
</organism>
<evidence type="ECO:0000256" key="7">
    <source>
        <dbReference type="SAM" id="Coils"/>
    </source>
</evidence>
<feature type="coiled-coil region" evidence="7">
    <location>
        <begin position="515"/>
        <end position="542"/>
    </location>
</feature>
<dbReference type="InterPro" id="IPR007860">
    <property type="entry name" value="DNA_mmatch_repair_MutS_con_dom"/>
</dbReference>
<dbReference type="GO" id="GO:0140664">
    <property type="term" value="F:ATP-dependent DNA damage sensor activity"/>
    <property type="evidence" value="ECO:0007669"/>
    <property type="project" value="InterPro"/>
</dbReference>
<protein>
    <submittedName>
        <fullName evidence="9">Dna mismatch repair protein mutS</fullName>
    </submittedName>
</protein>
<accession>A0A0W8FR62</accession>
<dbReference type="InterPro" id="IPR045076">
    <property type="entry name" value="MutS"/>
</dbReference>
<keyword evidence="6" id="KW-0234">DNA repair</keyword>
<dbReference type="GO" id="GO:0005829">
    <property type="term" value="C:cytosol"/>
    <property type="evidence" value="ECO:0007669"/>
    <property type="project" value="TreeGrafter"/>
</dbReference>
<dbReference type="SMART" id="SM00534">
    <property type="entry name" value="MUTSac"/>
    <property type="match status" value="1"/>
</dbReference>
<dbReference type="InterPro" id="IPR036678">
    <property type="entry name" value="MutS_con_dom_sf"/>
</dbReference>
<dbReference type="InterPro" id="IPR007861">
    <property type="entry name" value="DNA_mismatch_repair_MutS_clamp"/>
</dbReference>
<dbReference type="InterPro" id="IPR016151">
    <property type="entry name" value="DNA_mismatch_repair_MutS_N"/>
</dbReference>
<comment type="similarity">
    <text evidence="1">Belongs to the DNA mismatch repair MutS family.</text>
</comment>
<dbReference type="SUPFAM" id="SSF48334">
    <property type="entry name" value="DNA repair protein MutS, domain III"/>
    <property type="match status" value="1"/>
</dbReference>
<dbReference type="GO" id="GO:0005524">
    <property type="term" value="F:ATP binding"/>
    <property type="evidence" value="ECO:0007669"/>
    <property type="project" value="UniProtKB-KW"/>
</dbReference>
<dbReference type="CDD" id="cd03284">
    <property type="entry name" value="ABC_MutS1"/>
    <property type="match status" value="1"/>
</dbReference>
<dbReference type="Pfam" id="PF05190">
    <property type="entry name" value="MutS_IV"/>
    <property type="match status" value="1"/>
</dbReference>
<keyword evidence="7" id="KW-0175">Coiled coil</keyword>
<evidence type="ECO:0000313" key="9">
    <source>
        <dbReference type="EMBL" id="KUG23402.1"/>
    </source>
</evidence>
<dbReference type="Gene3D" id="3.30.420.110">
    <property type="entry name" value="MutS, connector domain"/>
    <property type="match status" value="1"/>
</dbReference>
<dbReference type="Pfam" id="PF00488">
    <property type="entry name" value="MutS_V"/>
    <property type="match status" value="1"/>
</dbReference>
<dbReference type="InterPro" id="IPR027417">
    <property type="entry name" value="P-loop_NTPase"/>
</dbReference>
<dbReference type="NCBIfam" id="TIGR01070">
    <property type="entry name" value="mutS1"/>
    <property type="match status" value="1"/>
</dbReference>
<evidence type="ECO:0000259" key="8">
    <source>
        <dbReference type="PROSITE" id="PS00486"/>
    </source>
</evidence>